<dbReference type="Proteomes" id="UP000694404">
    <property type="component" value="Unplaced"/>
</dbReference>
<evidence type="ECO:0000256" key="1">
    <source>
        <dbReference type="SAM" id="MobiDB-lite"/>
    </source>
</evidence>
<reference evidence="2" key="2">
    <citation type="submission" date="2025-09" db="UniProtKB">
        <authorList>
            <consortium name="Ensembl"/>
        </authorList>
    </citation>
    <scope>IDENTIFICATION</scope>
</reference>
<protein>
    <submittedName>
        <fullName evidence="2">Uncharacterized protein</fullName>
    </submittedName>
</protein>
<feature type="region of interest" description="Disordered" evidence="1">
    <location>
        <begin position="44"/>
        <end position="69"/>
    </location>
</feature>
<evidence type="ECO:0000313" key="2">
    <source>
        <dbReference type="Ensembl" id="ENSCABP00000013217.1"/>
    </source>
</evidence>
<evidence type="ECO:0000313" key="3">
    <source>
        <dbReference type="Proteomes" id="UP000694404"/>
    </source>
</evidence>
<reference evidence="2" key="1">
    <citation type="submission" date="2025-08" db="UniProtKB">
        <authorList>
            <consortium name="Ensembl"/>
        </authorList>
    </citation>
    <scope>IDENTIFICATION</scope>
</reference>
<dbReference type="AlphaFoldDB" id="A0A8C0IQF8"/>
<dbReference type="Ensembl" id="ENSCABT00000014502.1">
    <property type="protein sequence ID" value="ENSCABP00000013217.1"/>
    <property type="gene ID" value="ENSCABG00000009913.1"/>
</dbReference>
<feature type="compositionally biased region" description="Polar residues" evidence="1">
    <location>
        <begin position="22"/>
        <end position="32"/>
    </location>
</feature>
<keyword evidence="3" id="KW-1185">Reference proteome</keyword>
<feature type="compositionally biased region" description="Low complexity" evidence="1">
    <location>
        <begin position="48"/>
        <end position="58"/>
    </location>
</feature>
<feature type="region of interest" description="Disordered" evidence="1">
    <location>
        <begin position="12"/>
        <end position="32"/>
    </location>
</feature>
<organism evidence="2 3">
    <name type="scientific">Chelonoidis abingdonii</name>
    <name type="common">Abingdon island giant tortoise</name>
    <name type="synonym">Testudo abingdonii</name>
    <dbReference type="NCBI Taxonomy" id="106734"/>
    <lineage>
        <taxon>Eukaryota</taxon>
        <taxon>Metazoa</taxon>
        <taxon>Chordata</taxon>
        <taxon>Craniata</taxon>
        <taxon>Vertebrata</taxon>
        <taxon>Euteleostomi</taxon>
        <taxon>Archelosauria</taxon>
        <taxon>Testudinata</taxon>
        <taxon>Testudines</taxon>
        <taxon>Cryptodira</taxon>
        <taxon>Durocryptodira</taxon>
        <taxon>Testudinoidea</taxon>
        <taxon>Testudinidae</taxon>
        <taxon>Chelonoidis</taxon>
    </lineage>
</organism>
<sequence length="69" mass="7836">MEQSIKLVVVQSWHRASHPRTSEQSASLSLPSGWNYRCTPPHPTRCINNNNNDSSSQSPMDKNNIHHIL</sequence>
<name>A0A8C0IQF8_CHEAB</name>
<proteinExistence type="predicted"/>
<accession>A0A8C0IQF8</accession>